<keyword evidence="14" id="KW-1185">Reference proteome</keyword>
<evidence type="ECO:0000259" key="12">
    <source>
        <dbReference type="Pfam" id="PF01435"/>
    </source>
</evidence>
<dbReference type="RefSeq" id="WP_208260597.1">
    <property type="nucleotide sequence ID" value="NZ_JAGEOJ010000016.1"/>
</dbReference>
<dbReference type="AlphaFoldDB" id="A0A939PI34"/>
<evidence type="ECO:0000256" key="7">
    <source>
        <dbReference type="ARBA" id="ARBA00022989"/>
    </source>
</evidence>
<keyword evidence="2 10" id="KW-0645">Protease</keyword>
<evidence type="ECO:0000256" key="5">
    <source>
        <dbReference type="ARBA" id="ARBA00022801"/>
    </source>
</evidence>
<evidence type="ECO:0000256" key="8">
    <source>
        <dbReference type="ARBA" id="ARBA00023049"/>
    </source>
</evidence>
<dbReference type="InterPro" id="IPR050083">
    <property type="entry name" value="HtpX_protease"/>
</dbReference>
<feature type="transmembrane region" description="Helical" evidence="11">
    <location>
        <begin position="138"/>
        <end position="159"/>
    </location>
</feature>
<proteinExistence type="inferred from homology"/>
<sequence length="286" mass="30124">MLLTMALLGVAYGALLVPFFMISTLWGLVAAGCVAAALAAQYFFVDGLALRAVGGREVTVDQELDLHVLIDRLCLSAGLPKPRVAVSESDVPNAFAAGCRGAGAVCVTRGLMRRLDVHELETVVGHELGHLAHRDSTVAMIALFPVMLAGLILGFGARLAAGGGFLLVLLAPVLLPLMLISVVVYPFGLLLGLALSRHRELCADRTGSLFTGRPGALSSALAKLTEAIEGAKLGEVRQLRPVTALAMLPMRVGRLDLLALLSTHPVLERRQKQLDMVGQRLASGKG</sequence>
<keyword evidence="7 11" id="KW-1133">Transmembrane helix</keyword>
<keyword evidence="1" id="KW-1003">Cell membrane</keyword>
<dbReference type="GO" id="GO:0006508">
    <property type="term" value="P:proteolysis"/>
    <property type="evidence" value="ECO:0007669"/>
    <property type="project" value="UniProtKB-KW"/>
</dbReference>
<comment type="caution">
    <text evidence="13">The sequence shown here is derived from an EMBL/GenBank/DDBJ whole genome shotgun (WGS) entry which is preliminary data.</text>
</comment>
<gene>
    <name evidence="13" type="ORF">J4573_36260</name>
</gene>
<protein>
    <submittedName>
        <fullName evidence="13">M48 family metalloprotease</fullName>
    </submittedName>
</protein>
<evidence type="ECO:0000313" key="13">
    <source>
        <dbReference type="EMBL" id="MBO2452593.1"/>
    </source>
</evidence>
<dbReference type="EMBL" id="JAGEOJ010000016">
    <property type="protein sequence ID" value="MBO2452593.1"/>
    <property type="molecule type" value="Genomic_DNA"/>
</dbReference>
<keyword evidence="8 10" id="KW-0482">Metalloprotease</keyword>
<evidence type="ECO:0000256" key="11">
    <source>
        <dbReference type="SAM" id="Phobius"/>
    </source>
</evidence>
<evidence type="ECO:0000256" key="10">
    <source>
        <dbReference type="RuleBase" id="RU003983"/>
    </source>
</evidence>
<reference evidence="13" key="1">
    <citation type="submission" date="2021-03" db="EMBL/GenBank/DDBJ databases">
        <authorList>
            <person name="Kanchanasin P."/>
            <person name="Saeng-In P."/>
            <person name="Phongsopitanun W."/>
            <person name="Yuki M."/>
            <person name="Kudo T."/>
            <person name="Ohkuma M."/>
            <person name="Tanasupawat S."/>
        </authorList>
    </citation>
    <scope>NUCLEOTIDE SEQUENCE</scope>
    <source>
        <strain evidence="13">GKU 128</strain>
    </source>
</reference>
<dbReference type="CDD" id="cd07327">
    <property type="entry name" value="M48B_HtpX_like"/>
    <property type="match status" value="1"/>
</dbReference>
<dbReference type="PANTHER" id="PTHR43221:SF2">
    <property type="entry name" value="PROTEASE HTPX HOMOLOG"/>
    <property type="match status" value="1"/>
</dbReference>
<comment type="similarity">
    <text evidence="10">Belongs to the peptidase M48 family.</text>
</comment>
<dbReference type="Pfam" id="PF01435">
    <property type="entry name" value="Peptidase_M48"/>
    <property type="match status" value="1"/>
</dbReference>
<evidence type="ECO:0000256" key="3">
    <source>
        <dbReference type="ARBA" id="ARBA00022692"/>
    </source>
</evidence>
<evidence type="ECO:0000256" key="1">
    <source>
        <dbReference type="ARBA" id="ARBA00022475"/>
    </source>
</evidence>
<keyword evidence="9 11" id="KW-0472">Membrane</keyword>
<feature type="domain" description="Peptidase M48" evidence="12">
    <location>
        <begin position="63"/>
        <end position="275"/>
    </location>
</feature>
<dbReference type="GO" id="GO:0004222">
    <property type="term" value="F:metalloendopeptidase activity"/>
    <property type="evidence" value="ECO:0007669"/>
    <property type="project" value="InterPro"/>
</dbReference>
<dbReference type="Proteomes" id="UP000669179">
    <property type="component" value="Unassembled WGS sequence"/>
</dbReference>
<dbReference type="InterPro" id="IPR001915">
    <property type="entry name" value="Peptidase_M48"/>
</dbReference>
<keyword evidence="5 10" id="KW-0378">Hydrolase</keyword>
<comment type="cofactor">
    <cofactor evidence="10">
        <name>Zn(2+)</name>
        <dbReference type="ChEBI" id="CHEBI:29105"/>
    </cofactor>
    <text evidence="10">Binds 1 zinc ion per subunit.</text>
</comment>
<evidence type="ECO:0000256" key="9">
    <source>
        <dbReference type="ARBA" id="ARBA00023136"/>
    </source>
</evidence>
<evidence type="ECO:0000256" key="2">
    <source>
        <dbReference type="ARBA" id="ARBA00022670"/>
    </source>
</evidence>
<dbReference type="Gene3D" id="3.30.2010.10">
    <property type="entry name" value="Metalloproteases ('zincins'), catalytic domain"/>
    <property type="match status" value="1"/>
</dbReference>
<name>A0A939PI34_9ACTN</name>
<keyword evidence="6 10" id="KW-0862">Zinc</keyword>
<keyword evidence="4" id="KW-0479">Metal-binding</keyword>
<accession>A0A939PI34</accession>
<evidence type="ECO:0000256" key="4">
    <source>
        <dbReference type="ARBA" id="ARBA00022723"/>
    </source>
</evidence>
<keyword evidence="3 11" id="KW-0812">Transmembrane</keyword>
<dbReference type="GO" id="GO:0046872">
    <property type="term" value="F:metal ion binding"/>
    <property type="evidence" value="ECO:0007669"/>
    <property type="project" value="UniProtKB-KW"/>
</dbReference>
<evidence type="ECO:0000313" key="14">
    <source>
        <dbReference type="Proteomes" id="UP000669179"/>
    </source>
</evidence>
<organism evidence="13 14">
    <name type="scientific">Actinomadura barringtoniae</name>
    <dbReference type="NCBI Taxonomy" id="1427535"/>
    <lineage>
        <taxon>Bacteria</taxon>
        <taxon>Bacillati</taxon>
        <taxon>Actinomycetota</taxon>
        <taxon>Actinomycetes</taxon>
        <taxon>Streptosporangiales</taxon>
        <taxon>Thermomonosporaceae</taxon>
        <taxon>Actinomadura</taxon>
    </lineage>
</organism>
<feature type="transmembrane region" description="Helical" evidence="11">
    <location>
        <begin position="165"/>
        <end position="195"/>
    </location>
</feature>
<evidence type="ECO:0000256" key="6">
    <source>
        <dbReference type="ARBA" id="ARBA00022833"/>
    </source>
</evidence>
<dbReference type="PANTHER" id="PTHR43221">
    <property type="entry name" value="PROTEASE HTPX"/>
    <property type="match status" value="1"/>
</dbReference>